<dbReference type="Pfam" id="PF09990">
    <property type="entry name" value="DUF2231"/>
    <property type="match status" value="1"/>
</dbReference>
<evidence type="ECO:0000256" key="3">
    <source>
        <dbReference type="ARBA" id="ARBA00023004"/>
    </source>
</evidence>
<dbReference type="AlphaFoldDB" id="A0A3D8YB35"/>
<comment type="caution">
    <text evidence="7">The sequence shown here is derived from an EMBL/GenBank/DDBJ whole genome shotgun (WGS) entry which is preliminary data.</text>
</comment>
<dbReference type="InterPro" id="IPR019251">
    <property type="entry name" value="DUF2231_TM"/>
</dbReference>
<dbReference type="GO" id="GO:0020037">
    <property type="term" value="F:heme binding"/>
    <property type="evidence" value="ECO:0007669"/>
    <property type="project" value="InterPro"/>
</dbReference>
<dbReference type="RefSeq" id="WP_115831754.1">
    <property type="nucleotide sequence ID" value="NZ_QNUL01000011.1"/>
</dbReference>
<evidence type="ECO:0000256" key="2">
    <source>
        <dbReference type="ARBA" id="ARBA00022723"/>
    </source>
</evidence>
<dbReference type="EMBL" id="QNUL01000011">
    <property type="protein sequence ID" value="REA60439.1"/>
    <property type="molecule type" value="Genomic_DNA"/>
</dbReference>
<evidence type="ECO:0000256" key="4">
    <source>
        <dbReference type="PROSITE-ProRule" id="PRU00433"/>
    </source>
</evidence>
<organism evidence="7 8">
    <name type="scientific">Dyadobacter luteus</name>
    <dbReference type="NCBI Taxonomy" id="2259619"/>
    <lineage>
        <taxon>Bacteria</taxon>
        <taxon>Pseudomonadati</taxon>
        <taxon>Bacteroidota</taxon>
        <taxon>Cytophagia</taxon>
        <taxon>Cytophagales</taxon>
        <taxon>Spirosomataceae</taxon>
        <taxon>Dyadobacter</taxon>
    </lineage>
</organism>
<evidence type="ECO:0000256" key="1">
    <source>
        <dbReference type="ARBA" id="ARBA00022617"/>
    </source>
</evidence>
<keyword evidence="5" id="KW-1133">Transmembrane helix</keyword>
<sequence length="491" mass="53491">MLYPLLQASYWPLFIGRFHPVLVHLPIGFLFVALLLEIGRRTGKINVSESAISFVLFWSAVGATFACVAGYLLSLSGGYDNELLMRHQWQGIGVAAFAWVAWVVKSDLLGEKITIAPLFYLPAFGIATVLTMTAGHDGGSLTHGEGFLTQYTPEPFRSMTGMAAIEEQTTEIKPIANVNQALVYGDIVRPILEARCTQCHNASKQKGDLRLDQVAFMLKGGKDGPAFVAGKSAESELIKRCLLPENDDDRMPPKGKPQLTDNQITLLSWWIDNGAPTDKKVSELKVSEEIKPALAALGNGSVQREPNRKTVFSEKVEPANEEAIAALRKIGLVVNPVAQDQNFIEVSAINVGNFSDANLTLLTPLSDQIVWLKLGKTKVTDAGMEQISTLKNLNRLHIEYTAVSDEGLKMLKGLPYLEYLNLIGAKVTDKGLNDIAAMKSLRSLYVWKTEASDSGIIGVRKANPGLTIVAGPDSTVLSRFKRKPDSTAVAL</sequence>
<accession>A0A3D8YB35</accession>
<feature type="transmembrane region" description="Helical" evidence="5">
    <location>
        <begin position="87"/>
        <end position="104"/>
    </location>
</feature>
<dbReference type="GO" id="GO:0046872">
    <property type="term" value="F:metal ion binding"/>
    <property type="evidence" value="ECO:0007669"/>
    <property type="project" value="UniProtKB-KW"/>
</dbReference>
<keyword evidence="5" id="KW-0812">Transmembrane</keyword>
<feature type="transmembrane region" description="Helical" evidence="5">
    <location>
        <begin position="51"/>
        <end position="75"/>
    </location>
</feature>
<dbReference type="Gene3D" id="3.80.10.10">
    <property type="entry name" value="Ribonuclease Inhibitor"/>
    <property type="match status" value="1"/>
</dbReference>
<proteinExistence type="predicted"/>
<dbReference type="InterPro" id="IPR032675">
    <property type="entry name" value="LRR_dom_sf"/>
</dbReference>
<dbReference type="SUPFAM" id="SSF52047">
    <property type="entry name" value="RNI-like"/>
    <property type="match status" value="1"/>
</dbReference>
<keyword evidence="5" id="KW-0472">Membrane</keyword>
<keyword evidence="2 4" id="KW-0479">Metal-binding</keyword>
<dbReference type="InterPro" id="IPR036909">
    <property type="entry name" value="Cyt_c-like_dom_sf"/>
</dbReference>
<feature type="domain" description="Cytochrome c" evidence="6">
    <location>
        <begin position="180"/>
        <end position="332"/>
    </location>
</feature>
<keyword evidence="1 4" id="KW-0349">Heme</keyword>
<dbReference type="Proteomes" id="UP000256373">
    <property type="component" value="Unassembled WGS sequence"/>
</dbReference>
<dbReference type="PANTHER" id="PTHR35889">
    <property type="entry name" value="CYCLOINULO-OLIGOSACCHARIDE FRUCTANOTRANSFERASE-RELATED"/>
    <property type="match status" value="1"/>
</dbReference>
<dbReference type="PANTHER" id="PTHR35889:SF3">
    <property type="entry name" value="F-BOX DOMAIN-CONTAINING PROTEIN"/>
    <property type="match status" value="1"/>
</dbReference>
<protein>
    <submittedName>
        <fullName evidence="7">Ribonuclease inhibitor</fullName>
    </submittedName>
</protein>
<feature type="transmembrane region" description="Helical" evidence="5">
    <location>
        <begin position="116"/>
        <end position="135"/>
    </location>
</feature>
<dbReference type="InterPro" id="IPR011429">
    <property type="entry name" value="Cyt_c_Planctomycete-type"/>
</dbReference>
<feature type="transmembrane region" description="Helical" evidence="5">
    <location>
        <begin position="20"/>
        <end position="39"/>
    </location>
</feature>
<keyword evidence="8" id="KW-1185">Reference proteome</keyword>
<gene>
    <name evidence="7" type="ORF">DSL64_15120</name>
</gene>
<evidence type="ECO:0000313" key="8">
    <source>
        <dbReference type="Proteomes" id="UP000256373"/>
    </source>
</evidence>
<dbReference type="InterPro" id="IPR009056">
    <property type="entry name" value="Cyt_c-like_dom"/>
</dbReference>
<evidence type="ECO:0000256" key="5">
    <source>
        <dbReference type="SAM" id="Phobius"/>
    </source>
</evidence>
<reference evidence="7 8" key="1">
    <citation type="submission" date="2018-07" db="EMBL/GenBank/DDBJ databases">
        <title>Dyadobacter roseus sp. nov., isolated from rose rhizosphere soil.</title>
        <authorList>
            <person name="Chen L."/>
        </authorList>
    </citation>
    <scope>NUCLEOTIDE SEQUENCE [LARGE SCALE GENOMIC DNA]</scope>
    <source>
        <strain evidence="7 8">RS19</strain>
    </source>
</reference>
<dbReference type="SUPFAM" id="SSF46626">
    <property type="entry name" value="Cytochrome c"/>
    <property type="match status" value="1"/>
</dbReference>
<dbReference type="PROSITE" id="PS51007">
    <property type="entry name" value="CYTC"/>
    <property type="match status" value="1"/>
</dbReference>
<name>A0A3D8YB35_9BACT</name>
<dbReference type="Pfam" id="PF07635">
    <property type="entry name" value="PSCyt1"/>
    <property type="match status" value="1"/>
</dbReference>
<evidence type="ECO:0000259" key="6">
    <source>
        <dbReference type="PROSITE" id="PS51007"/>
    </source>
</evidence>
<keyword evidence="3 4" id="KW-0408">Iron</keyword>
<dbReference type="OrthoDB" id="713772at2"/>
<evidence type="ECO:0000313" key="7">
    <source>
        <dbReference type="EMBL" id="REA60439.1"/>
    </source>
</evidence>
<dbReference type="GO" id="GO:0009055">
    <property type="term" value="F:electron transfer activity"/>
    <property type="evidence" value="ECO:0007669"/>
    <property type="project" value="InterPro"/>
</dbReference>